<reference evidence="1 2" key="1">
    <citation type="journal article" date="2015" name="Front. Microbiol.">
        <title>Genome sequence of the plant growth promoting endophytic yeast Rhodotorula graminis WP1.</title>
        <authorList>
            <person name="Firrincieli A."/>
            <person name="Otillar R."/>
            <person name="Salamov A."/>
            <person name="Schmutz J."/>
            <person name="Khan Z."/>
            <person name="Redman R.S."/>
            <person name="Fleck N.D."/>
            <person name="Lindquist E."/>
            <person name="Grigoriev I.V."/>
            <person name="Doty S.L."/>
        </authorList>
    </citation>
    <scope>NUCLEOTIDE SEQUENCE [LARGE SCALE GENOMIC DNA]</scope>
    <source>
        <strain evidence="1 2">WP1</strain>
    </source>
</reference>
<dbReference type="STRING" id="578459.A0A194S3I6"/>
<evidence type="ECO:0000313" key="2">
    <source>
        <dbReference type="Proteomes" id="UP000053890"/>
    </source>
</evidence>
<dbReference type="GeneID" id="28974743"/>
<dbReference type="OMA" id="RFTHARH"/>
<gene>
    <name evidence="1" type="ORF">RHOBADRAFT_43802</name>
</gene>
<protein>
    <recommendedName>
        <fullName evidence="3">Reverse transcriptase zinc-binding domain-containing protein</fullName>
    </recommendedName>
</protein>
<accession>A0A194S3I6</accession>
<evidence type="ECO:0008006" key="3">
    <source>
        <dbReference type="Google" id="ProtNLM"/>
    </source>
</evidence>
<organism evidence="1 2">
    <name type="scientific">Rhodotorula graminis (strain WP1)</name>
    <dbReference type="NCBI Taxonomy" id="578459"/>
    <lineage>
        <taxon>Eukaryota</taxon>
        <taxon>Fungi</taxon>
        <taxon>Dikarya</taxon>
        <taxon>Basidiomycota</taxon>
        <taxon>Pucciniomycotina</taxon>
        <taxon>Microbotryomycetes</taxon>
        <taxon>Sporidiobolales</taxon>
        <taxon>Sporidiobolaceae</taxon>
        <taxon>Rhodotorula</taxon>
    </lineage>
</organism>
<proteinExistence type="predicted"/>
<dbReference type="EMBL" id="KQ474078">
    <property type="protein sequence ID" value="KPV75298.1"/>
    <property type="molecule type" value="Genomic_DNA"/>
</dbReference>
<dbReference type="Proteomes" id="UP000053890">
    <property type="component" value="Unassembled WGS sequence"/>
</dbReference>
<dbReference type="RefSeq" id="XP_018271347.1">
    <property type="nucleotide sequence ID" value="XM_018414295.1"/>
</dbReference>
<dbReference type="AlphaFoldDB" id="A0A194S3I6"/>
<sequence>MKKYHATLSRRQSTLLARLRLDFAGLAAHLHRIQRDPTGLCECGEEETRAHFLLACPLYAAPRAALVRATGKDAMPPLATLLTDLALARSVLKFVNDTGRFPRLHRAVKDSAGTVKQGV</sequence>
<evidence type="ECO:0000313" key="1">
    <source>
        <dbReference type="EMBL" id="KPV75298.1"/>
    </source>
</evidence>
<name>A0A194S3I6_RHOGW</name>
<keyword evidence="2" id="KW-1185">Reference proteome</keyword>
<dbReference type="OrthoDB" id="2529282at2759"/>